<dbReference type="InterPro" id="IPR018045">
    <property type="entry name" value="S04_transporter_CS"/>
</dbReference>
<feature type="region of interest" description="Disordered" evidence="5">
    <location>
        <begin position="1"/>
        <end position="20"/>
    </location>
</feature>
<keyword evidence="2 6" id="KW-0812">Transmembrane</keyword>
<keyword evidence="4 6" id="KW-0472">Membrane</keyword>
<feature type="domain" description="STAS" evidence="7">
    <location>
        <begin position="1022"/>
        <end position="1139"/>
    </location>
</feature>
<evidence type="ECO:0000313" key="9">
    <source>
        <dbReference type="Proteomes" id="UP000001396"/>
    </source>
</evidence>
<dbReference type="EMBL" id="ADBJ01000008">
    <property type="protein sequence ID" value="EFA84847.1"/>
    <property type="molecule type" value="Genomic_DNA"/>
</dbReference>
<evidence type="ECO:0000259" key="7">
    <source>
        <dbReference type="PROSITE" id="PS50801"/>
    </source>
</evidence>
<dbReference type="STRING" id="670386.D3B0M3"/>
<dbReference type="Pfam" id="PF01740">
    <property type="entry name" value="STAS"/>
    <property type="match status" value="1"/>
</dbReference>
<dbReference type="InterPro" id="IPR011547">
    <property type="entry name" value="SLC26A/SulP_dom"/>
</dbReference>
<feature type="transmembrane region" description="Helical" evidence="6">
    <location>
        <begin position="675"/>
        <end position="698"/>
    </location>
</feature>
<dbReference type="GeneID" id="31357367"/>
<sequence length="1152" mass="129921">MSNNHSNQQNEYQKDDPSQPLLLNRQQNDIEQQQQILGQHQLHYQSPPSTSTTTTTTNLSGSTSYYQNIINTLDDNKSNDNNNNNNNNSNNIDYNNNNELPPPYYYGDINSNIYPHQPLISPRVPHRHDHDSCYCDNYNIEDCSKNDKPQYTKYQQQNQEVQYKTNQNFHTSNQNHHILHSKQPNINCPQIYAIGNKSNSICLLTKLFKQFIKISFTTIDEPLLKKEKMIPSEMIGYGSGGATAGNDNGYIEVEVNMRIKRRFEDSITFFTNIIQTMIVVKPNEVAKQQAETIVIPEVTDNINHLFYTDSNLINHSANASGNSTPKDLAASTTLSSPSVLSQSQSSFHSHQSHHSLRSSANVMNSSPLLQQIAGYSNEHISFDNNISNNNNNDNNNENNKEDTIKTDSNESSQNSESKSRRRLLSSSNDATDDELDTFKVYEDGSMLMQTTSPENFEMMMDITKKMWKLSYRYREQLYFSLSSVQDSLVVEQLINQSFNSFVDDCYMEIFEKFEDSYPQQIHLLKIMRNSPEKLTEKKPTESYIPTTKINNKKDQKVDIFSVSKRAFNTFKTNYTFLSIFRSLFPISVWARRYKLHYLKDDVLASLTIAFMLIPQAMAYAMLAGLKPIYGLYSAFISPIVYGIFGTSNEIQVGPVAMVSLLVPSIIGLPTTHEDYATYAMCLSLLSGLILLIFGFFRLGFIIENLLSNPILLGFIQAGSTLIILSQIKNFTAIPIPSNSATIIEYMEGIISHIKDINGYTVLMGSVSLAILIGVKYINNRLRYKIPTAIIILVLGTLISYLVDVKGKLGIKIVDNIPSGIPSPHTVPLTFDKISKMIVGAFIVSILGFVESISIGKKFAAYKKYSIHTSQELVALGMCNIVQSAFSGYPTTGSFSRTAVAYQMQSKSRLTSILSGIIVMFVLLLLTQVFKYTPLCILSAIVISAAITLYEFKETIELYKKGELIGFFQLLFVFIMTLLVGSETGIIIAFVVSILQIIFFSARPNLVILGRLPGTLVFRNVNHYPNAITYPGVMIIRFDSRMTYYTINHFRDIMNSMDMTPPNAQDVKVIVFDAVNISSIDSTAMDVLNDMLDIYESIGVTVLWSDLRPIIYRSMNQSGFLKRLNKDHIFTSTSAAVDYAISNNKEVLEVTTQ</sequence>
<feature type="region of interest" description="Disordered" evidence="5">
    <location>
        <begin position="318"/>
        <end position="359"/>
    </location>
</feature>
<dbReference type="AlphaFoldDB" id="D3B0M3"/>
<evidence type="ECO:0000256" key="5">
    <source>
        <dbReference type="SAM" id="MobiDB-lite"/>
    </source>
</evidence>
<evidence type="ECO:0000256" key="1">
    <source>
        <dbReference type="ARBA" id="ARBA00004141"/>
    </source>
</evidence>
<feature type="transmembrane region" description="Helical" evidence="6">
    <location>
        <begin position="931"/>
        <end position="951"/>
    </location>
</feature>
<dbReference type="InParanoid" id="D3B0M3"/>
<dbReference type="PROSITE" id="PS50801">
    <property type="entry name" value="STAS"/>
    <property type="match status" value="1"/>
</dbReference>
<feature type="transmembrane region" description="Helical" evidence="6">
    <location>
        <begin position="756"/>
        <end position="778"/>
    </location>
</feature>
<dbReference type="GO" id="GO:0016020">
    <property type="term" value="C:membrane"/>
    <property type="evidence" value="ECO:0007669"/>
    <property type="project" value="UniProtKB-SubCell"/>
</dbReference>
<feature type="transmembrane region" description="Helical" evidence="6">
    <location>
        <begin position="602"/>
        <end position="622"/>
    </location>
</feature>
<comment type="subcellular location">
    <subcellularLocation>
        <location evidence="1">Membrane</location>
        <topology evidence="1">Multi-pass membrane protein</topology>
    </subcellularLocation>
</comment>
<dbReference type="SUPFAM" id="SSF52091">
    <property type="entry name" value="SpoIIaa-like"/>
    <property type="match status" value="1"/>
</dbReference>
<feature type="compositionally biased region" description="Basic and acidic residues" evidence="5">
    <location>
        <begin position="398"/>
        <end position="408"/>
    </location>
</feature>
<evidence type="ECO:0000256" key="4">
    <source>
        <dbReference type="ARBA" id="ARBA00023136"/>
    </source>
</evidence>
<dbReference type="Pfam" id="PF00916">
    <property type="entry name" value="Sulfate_transp"/>
    <property type="match status" value="1"/>
</dbReference>
<feature type="compositionally biased region" description="Low complexity" evidence="5">
    <location>
        <begin position="334"/>
        <end position="349"/>
    </location>
</feature>
<evidence type="ECO:0000256" key="3">
    <source>
        <dbReference type="ARBA" id="ARBA00022989"/>
    </source>
</evidence>
<evidence type="ECO:0000256" key="2">
    <source>
        <dbReference type="ARBA" id="ARBA00022692"/>
    </source>
</evidence>
<dbReference type="NCBIfam" id="TIGR00815">
    <property type="entry name" value="sulP"/>
    <property type="match status" value="1"/>
</dbReference>
<feature type="compositionally biased region" description="Polar residues" evidence="5">
    <location>
        <begin position="1"/>
        <end position="11"/>
    </location>
</feature>
<keyword evidence="9" id="KW-1185">Reference proteome</keyword>
<protein>
    <submittedName>
        <fullName evidence="8">Sulfate transporter</fullName>
    </submittedName>
</protein>
<evidence type="ECO:0000313" key="8">
    <source>
        <dbReference type="EMBL" id="EFA84847.1"/>
    </source>
</evidence>
<dbReference type="InterPro" id="IPR002645">
    <property type="entry name" value="STAS_dom"/>
</dbReference>
<dbReference type="Gene3D" id="3.30.750.24">
    <property type="entry name" value="STAS domain"/>
    <property type="match status" value="1"/>
</dbReference>
<proteinExistence type="predicted"/>
<dbReference type="PANTHER" id="PTHR11814">
    <property type="entry name" value="SULFATE TRANSPORTER"/>
    <property type="match status" value="1"/>
</dbReference>
<feature type="transmembrane region" description="Helical" evidence="6">
    <location>
        <begin position="628"/>
        <end position="645"/>
    </location>
</feature>
<dbReference type="GO" id="GO:0008271">
    <property type="term" value="F:secondary active sulfate transmembrane transporter activity"/>
    <property type="evidence" value="ECO:0007669"/>
    <property type="project" value="InterPro"/>
</dbReference>
<dbReference type="Proteomes" id="UP000001396">
    <property type="component" value="Unassembled WGS sequence"/>
</dbReference>
<keyword evidence="3 6" id="KW-1133">Transmembrane helix</keyword>
<gene>
    <name evidence="8" type="ORF">PPL_01840</name>
</gene>
<feature type="transmembrane region" description="Helical" evidence="6">
    <location>
        <begin position="573"/>
        <end position="590"/>
    </location>
</feature>
<reference evidence="8 9" key="1">
    <citation type="journal article" date="2011" name="Genome Res.">
        <title>Phylogeny-wide analysis of social amoeba genomes highlights ancient origins for complex intercellular communication.</title>
        <authorList>
            <person name="Heidel A.J."/>
            <person name="Lawal H.M."/>
            <person name="Felder M."/>
            <person name="Schilde C."/>
            <person name="Helps N.R."/>
            <person name="Tunggal B."/>
            <person name="Rivero F."/>
            <person name="John U."/>
            <person name="Schleicher M."/>
            <person name="Eichinger L."/>
            <person name="Platzer M."/>
            <person name="Noegel A.A."/>
            <person name="Schaap P."/>
            <person name="Gloeckner G."/>
        </authorList>
    </citation>
    <scope>NUCLEOTIDE SEQUENCE [LARGE SCALE GENOMIC DNA]</scope>
    <source>
        <strain evidence="9">ATCC 26659 / Pp 5 / PN500</strain>
    </source>
</reference>
<feature type="transmembrane region" description="Helical" evidence="6">
    <location>
        <begin position="710"/>
        <end position="727"/>
    </location>
</feature>
<evidence type="ECO:0000256" key="6">
    <source>
        <dbReference type="SAM" id="Phobius"/>
    </source>
</evidence>
<name>D3B0M3_HETP5</name>
<dbReference type="RefSeq" id="XP_020436958.1">
    <property type="nucleotide sequence ID" value="XM_020572841.1"/>
</dbReference>
<dbReference type="PROSITE" id="PS01130">
    <property type="entry name" value="SLC26A"/>
    <property type="match status" value="1"/>
</dbReference>
<feature type="compositionally biased region" description="Low complexity" evidence="5">
    <location>
        <begin position="384"/>
        <end position="397"/>
    </location>
</feature>
<dbReference type="CDD" id="cd07042">
    <property type="entry name" value="STAS_SulP_like_sulfate_transporter"/>
    <property type="match status" value="1"/>
</dbReference>
<feature type="region of interest" description="Disordered" evidence="5">
    <location>
        <begin position="383"/>
        <end position="430"/>
    </location>
</feature>
<feature type="transmembrane region" description="Helical" evidence="6">
    <location>
        <begin position="652"/>
        <end position="669"/>
    </location>
</feature>
<feature type="region of interest" description="Disordered" evidence="5">
    <location>
        <begin position="72"/>
        <end position="98"/>
    </location>
</feature>
<feature type="compositionally biased region" description="Low complexity" evidence="5">
    <location>
        <begin position="79"/>
        <end position="98"/>
    </location>
</feature>
<feature type="compositionally biased region" description="Polar residues" evidence="5">
    <location>
        <begin position="318"/>
        <end position="333"/>
    </location>
</feature>
<organism evidence="8 9">
    <name type="scientific">Heterostelium pallidum (strain ATCC 26659 / Pp 5 / PN500)</name>
    <name type="common">Cellular slime mold</name>
    <name type="synonym">Polysphondylium pallidum</name>
    <dbReference type="NCBI Taxonomy" id="670386"/>
    <lineage>
        <taxon>Eukaryota</taxon>
        <taxon>Amoebozoa</taxon>
        <taxon>Evosea</taxon>
        <taxon>Eumycetozoa</taxon>
        <taxon>Dictyostelia</taxon>
        <taxon>Acytosteliales</taxon>
        <taxon>Acytosteliaceae</taxon>
        <taxon>Heterostelium</taxon>
    </lineage>
</organism>
<feature type="transmembrane region" description="Helical" evidence="6">
    <location>
        <begin position="785"/>
        <end position="802"/>
    </location>
</feature>
<accession>D3B0M3</accession>
<comment type="caution">
    <text evidence="8">The sequence shown here is derived from an EMBL/GenBank/DDBJ whole genome shotgun (WGS) entry which is preliminary data.</text>
</comment>
<feature type="transmembrane region" description="Helical" evidence="6">
    <location>
        <begin position="836"/>
        <end position="855"/>
    </location>
</feature>
<dbReference type="InterPro" id="IPR001902">
    <property type="entry name" value="SLC26A/SulP_fam"/>
</dbReference>
<dbReference type="InterPro" id="IPR036513">
    <property type="entry name" value="STAS_dom_sf"/>
</dbReference>
<feature type="transmembrane region" description="Helical" evidence="6">
    <location>
        <begin position="909"/>
        <end position="925"/>
    </location>
</feature>